<evidence type="ECO:0000313" key="2">
    <source>
        <dbReference type="Proteomes" id="UP000596196"/>
    </source>
</evidence>
<reference evidence="1 2" key="1">
    <citation type="submission" date="2020-12" db="EMBL/GenBank/DDBJ databases">
        <title>FDA dAtabase for Regulatory Grade micrObial Sequences (FDA-ARGOS): Supporting development and validation of Infectious Disease Dx tests.</title>
        <authorList>
            <person name="Nelson B."/>
            <person name="Plummer A."/>
            <person name="Tallon L."/>
            <person name="Sadzewicz L."/>
            <person name="Zhao X."/>
            <person name="Boylan J."/>
            <person name="Ott S."/>
            <person name="Bowen H."/>
            <person name="Vavikolanu K."/>
            <person name="Mehta A."/>
            <person name="Aluvathingal J."/>
            <person name="Nadendla S."/>
            <person name="Myers T."/>
            <person name="Yan Y."/>
            <person name="Sichtig H."/>
        </authorList>
    </citation>
    <scope>NUCLEOTIDE SEQUENCE [LARGE SCALE GENOMIC DNA]</scope>
    <source>
        <strain evidence="1 2">FDAARGOS_924</strain>
    </source>
</reference>
<organism evidence="1 2">
    <name type="scientific">Bacillus mycoides</name>
    <dbReference type="NCBI Taxonomy" id="1405"/>
    <lineage>
        <taxon>Bacteria</taxon>
        <taxon>Bacillati</taxon>
        <taxon>Bacillota</taxon>
        <taxon>Bacilli</taxon>
        <taxon>Bacillales</taxon>
        <taxon>Bacillaceae</taxon>
        <taxon>Bacillus</taxon>
        <taxon>Bacillus cereus group</taxon>
    </lineage>
</organism>
<sequence length="64" mass="7586">MFVEIDRHGFGERVQITKPLKVPNQVKHITVKPIQHEDNEEVKRIKEKWKEMKGSRTKSVGNIY</sequence>
<dbReference type="EMBL" id="CP065877">
    <property type="protein sequence ID" value="QQA16513.1"/>
    <property type="molecule type" value="Genomic_DNA"/>
</dbReference>
<dbReference type="Proteomes" id="UP000596196">
    <property type="component" value="Chromosome"/>
</dbReference>
<protein>
    <submittedName>
        <fullName evidence="1">Uncharacterized protein</fullName>
    </submittedName>
</protein>
<name>A0ABX6Z905_BACMY</name>
<gene>
    <name evidence="1" type="ORF">I6G81_03165</name>
</gene>
<accession>A0ABX6Z905</accession>
<dbReference type="RefSeq" id="WP_003193436.1">
    <property type="nucleotide sequence ID" value="NZ_CP009692.1"/>
</dbReference>
<evidence type="ECO:0000313" key="1">
    <source>
        <dbReference type="EMBL" id="QQA16513.1"/>
    </source>
</evidence>
<proteinExistence type="predicted"/>
<keyword evidence="2" id="KW-1185">Reference proteome</keyword>